<organism evidence="1">
    <name type="scientific">Arundo donax</name>
    <name type="common">Giant reed</name>
    <name type="synonym">Donax arundinaceus</name>
    <dbReference type="NCBI Taxonomy" id="35708"/>
    <lineage>
        <taxon>Eukaryota</taxon>
        <taxon>Viridiplantae</taxon>
        <taxon>Streptophyta</taxon>
        <taxon>Embryophyta</taxon>
        <taxon>Tracheophyta</taxon>
        <taxon>Spermatophyta</taxon>
        <taxon>Magnoliopsida</taxon>
        <taxon>Liliopsida</taxon>
        <taxon>Poales</taxon>
        <taxon>Poaceae</taxon>
        <taxon>PACMAD clade</taxon>
        <taxon>Arundinoideae</taxon>
        <taxon>Arundineae</taxon>
        <taxon>Arundo</taxon>
    </lineage>
</organism>
<reference evidence="1" key="2">
    <citation type="journal article" date="2015" name="Data Brief">
        <title>Shoot transcriptome of the giant reed, Arundo donax.</title>
        <authorList>
            <person name="Barrero R.A."/>
            <person name="Guerrero F.D."/>
            <person name="Moolhuijzen P."/>
            <person name="Goolsby J.A."/>
            <person name="Tidwell J."/>
            <person name="Bellgard S.E."/>
            <person name="Bellgard M.I."/>
        </authorList>
    </citation>
    <scope>NUCLEOTIDE SEQUENCE</scope>
    <source>
        <tissue evidence="1">Shoot tissue taken approximately 20 cm above the soil surface</tissue>
    </source>
</reference>
<proteinExistence type="predicted"/>
<protein>
    <submittedName>
        <fullName evidence="1">Uncharacterized protein</fullName>
    </submittedName>
</protein>
<name>A0A0A9FTW1_ARUDO</name>
<reference evidence="1" key="1">
    <citation type="submission" date="2014-09" db="EMBL/GenBank/DDBJ databases">
        <authorList>
            <person name="Magalhaes I.L.F."/>
            <person name="Oliveira U."/>
            <person name="Santos F.R."/>
            <person name="Vidigal T.H.D.A."/>
            <person name="Brescovit A.D."/>
            <person name="Santos A.J."/>
        </authorList>
    </citation>
    <scope>NUCLEOTIDE SEQUENCE</scope>
    <source>
        <tissue evidence="1">Shoot tissue taken approximately 20 cm above the soil surface</tissue>
    </source>
</reference>
<dbReference type="EMBL" id="GBRH01184130">
    <property type="protein sequence ID" value="JAE13766.1"/>
    <property type="molecule type" value="Transcribed_RNA"/>
</dbReference>
<accession>A0A0A9FTW1</accession>
<dbReference type="AlphaFoldDB" id="A0A0A9FTW1"/>
<evidence type="ECO:0000313" key="1">
    <source>
        <dbReference type="EMBL" id="JAE13766.1"/>
    </source>
</evidence>
<sequence length="39" mass="4312">MSTGIPFESRNSVTLQDPLHTAWCRTVCPFSSAFIRSAP</sequence>